<evidence type="ECO:0000313" key="1">
    <source>
        <dbReference type="EMBL" id="PIV12873.1"/>
    </source>
</evidence>
<reference evidence="2" key="1">
    <citation type="submission" date="2017-09" db="EMBL/GenBank/DDBJ databases">
        <title>Depth-based differentiation of microbial function through sediment-hosted aquifers and enrichment of novel symbionts in the deep terrestrial subsurface.</title>
        <authorList>
            <person name="Probst A.J."/>
            <person name="Ladd B."/>
            <person name="Jarett J.K."/>
            <person name="Geller-Mcgrath D.E."/>
            <person name="Sieber C.M.K."/>
            <person name="Emerson J.B."/>
            <person name="Anantharaman K."/>
            <person name="Thomas B.C."/>
            <person name="Malmstrom R."/>
            <person name="Stieglmeier M."/>
            <person name="Klingl A."/>
            <person name="Woyke T."/>
            <person name="Ryan C.M."/>
            <person name="Banfield J.F."/>
        </authorList>
    </citation>
    <scope>NUCLEOTIDE SEQUENCE [LARGE SCALE GENOMIC DNA]</scope>
</reference>
<comment type="caution">
    <text evidence="1">The sequence shown here is derived from an EMBL/GenBank/DDBJ whole genome shotgun (WGS) entry which is preliminary data.</text>
</comment>
<dbReference type="InterPro" id="IPR050377">
    <property type="entry name" value="Radical_SAM_PqqE_MftC-like"/>
</dbReference>
<dbReference type="InterPro" id="IPR013785">
    <property type="entry name" value="Aldolase_TIM"/>
</dbReference>
<dbReference type="Proteomes" id="UP000230324">
    <property type="component" value="Unassembled WGS sequence"/>
</dbReference>
<proteinExistence type="predicted"/>
<sequence length="389" mass="44121">MSNPNPVTKNTTGNGVNPYLDGLDIIWNISTVCPWDCDICCVDAVHVTRDKDRVKIRSDGLIRTDYIERDRNLSIYDQAERFRQDKSLELTLEEKLRVIDHLEGSRRVKLDFSGGDPLVCSDNLEAIRCAAQKFGRENLGISTTGAGLSMKDPEELIPYISKMEFTYDNADGRFDPIRPMGYNNQNLRRASLFRREGLRVKALMPLHMRNTEEGLLRLLYENLHHAGIDVVEPMRYFPVGRGFGKTDGIPTKEQYMKAIETLMDMETKLGSPIVKLQCALKGLYDTSGVNPCNLYREGLGLTSRGILLTDAWAIGPRGEPLDDAFVLGSLVDNHVDELLNNERGKQYWGRLDENSPHCKIFAYLHSGREDSLERLFDESDPLYVGDRIE</sequence>
<evidence type="ECO:0008006" key="3">
    <source>
        <dbReference type="Google" id="ProtNLM"/>
    </source>
</evidence>
<dbReference type="InterPro" id="IPR058240">
    <property type="entry name" value="rSAM_sf"/>
</dbReference>
<dbReference type="AlphaFoldDB" id="A0A2M7BYX1"/>
<evidence type="ECO:0000313" key="2">
    <source>
        <dbReference type="Proteomes" id="UP000230324"/>
    </source>
</evidence>
<dbReference type="PANTHER" id="PTHR11228">
    <property type="entry name" value="RADICAL SAM DOMAIN PROTEIN"/>
    <property type="match status" value="1"/>
</dbReference>
<gene>
    <name evidence="1" type="ORF">COS47_00215</name>
</gene>
<dbReference type="EMBL" id="PEUV01000004">
    <property type="protein sequence ID" value="PIV12873.1"/>
    <property type="molecule type" value="Genomic_DNA"/>
</dbReference>
<accession>A0A2M7BYX1</accession>
<organism evidence="1 2">
    <name type="scientific">Candidatus Nealsonbacteria bacterium CG03_land_8_20_14_0_80_36_12</name>
    <dbReference type="NCBI Taxonomy" id="1974701"/>
    <lineage>
        <taxon>Bacteria</taxon>
        <taxon>Candidatus Nealsoniibacteriota</taxon>
    </lineage>
</organism>
<dbReference type="SUPFAM" id="SSF102114">
    <property type="entry name" value="Radical SAM enzymes"/>
    <property type="match status" value="1"/>
</dbReference>
<name>A0A2M7BYX1_9BACT</name>
<dbReference type="PANTHER" id="PTHR11228:SF7">
    <property type="entry name" value="PQQA PEPTIDE CYCLASE"/>
    <property type="match status" value="1"/>
</dbReference>
<protein>
    <recommendedName>
        <fullName evidence="3">Radical SAM core domain-containing protein</fullName>
    </recommendedName>
</protein>
<dbReference type="Gene3D" id="3.20.20.70">
    <property type="entry name" value="Aldolase class I"/>
    <property type="match status" value="1"/>
</dbReference>